<dbReference type="AlphaFoldDB" id="A0A3D9HM57"/>
<dbReference type="SUPFAM" id="SSF55874">
    <property type="entry name" value="ATPase domain of HSP90 chaperone/DNA topoisomerase II/histidine kinase"/>
    <property type="match status" value="1"/>
</dbReference>
<keyword evidence="5" id="KW-0812">Transmembrane</keyword>
<accession>A0A3D9HM57</accession>
<feature type="repeat" description="TPR" evidence="4">
    <location>
        <begin position="118"/>
        <end position="151"/>
    </location>
</feature>
<evidence type="ECO:0000256" key="2">
    <source>
        <dbReference type="ARBA" id="ARBA00022777"/>
    </source>
</evidence>
<dbReference type="RefSeq" id="WP_116039482.1">
    <property type="nucleotide sequence ID" value="NZ_QRDX01000001.1"/>
</dbReference>
<dbReference type="PANTHER" id="PTHR24421">
    <property type="entry name" value="NITRATE/NITRITE SENSOR PROTEIN NARX-RELATED"/>
    <property type="match status" value="1"/>
</dbReference>
<keyword evidence="3" id="KW-0902">Two-component regulatory system</keyword>
<dbReference type="Gene3D" id="1.25.40.10">
    <property type="entry name" value="Tetratricopeptide repeat domain"/>
    <property type="match status" value="2"/>
</dbReference>
<evidence type="ECO:0000256" key="4">
    <source>
        <dbReference type="PROSITE-ProRule" id="PRU00339"/>
    </source>
</evidence>
<dbReference type="InterPro" id="IPR003594">
    <property type="entry name" value="HATPase_dom"/>
</dbReference>
<evidence type="ECO:0000259" key="7">
    <source>
        <dbReference type="Pfam" id="PF02518"/>
    </source>
</evidence>
<evidence type="ECO:0000313" key="8">
    <source>
        <dbReference type="EMBL" id="RED50564.1"/>
    </source>
</evidence>
<keyword evidence="1" id="KW-0808">Transferase</keyword>
<keyword evidence="5" id="KW-0472">Membrane</keyword>
<keyword evidence="2" id="KW-0418">Kinase</keyword>
<dbReference type="PANTHER" id="PTHR24421:SF60">
    <property type="entry name" value="SENSOR HISTIDINE KINASE COMP"/>
    <property type="match status" value="1"/>
</dbReference>
<keyword evidence="6" id="KW-0732">Signal</keyword>
<keyword evidence="4" id="KW-0802">TPR repeat</keyword>
<dbReference type="SUPFAM" id="SSF48452">
    <property type="entry name" value="TPR-like"/>
    <property type="match status" value="1"/>
</dbReference>
<dbReference type="PROSITE" id="PS50005">
    <property type="entry name" value="TPR"/>
    <property type="match status" value="1"/>
</dbReference>
<evidence type="ECO:0000256" key="1">
    <source>
        <dbReference type="ARBA" id="ARBA00022679"/>
    </source>
</evidence>
<name>A0A3D9HM57_9FLAO</name>
<dbReference type="InterPro" id="IPR011990">
    <property type="entry name" value="TPR-like_helical_dom_sf"/>
</dbReference>
<dbReference type="Pfam" id="PF13181">
    <property type="entry name" value="TPR_8"/>
    <property type="match status" value="1"/>
</dbReference>
<dbReference type="Pfam" id="PF02518">
    <property type="entry name" value="HATPase_c"/>
    <property type="match status" value="1"/>
</dbReference>
<evidence type="ECO:0000256" key="3">
    <source>
        <dbReference type="ARBA" id="ARBA00023012"/>
    </source>
</evidence>
<dbReference type="EMBL" id="QRDX01000001">
    <property type="protein sequence ID" value="RED50564.1"/>
    <property type="molecule type" value="Genomic_DNA"/>
</dbReference>
<feature type="transmembrane region" description="Helical" evidence="5">
    <location>
        <begin position="339"/>
        <end position="359"/>
    </location>
</feature>
<comment type="caution">
    <text evidence="8">The sequence shown here is derived from an EMBL/GenBank/DDBJ whole genome shotgun (WGS) entry which is preliminary data.</text>
</comment>
<feature type="signal peptide" evidence="6">
    <location>
        <begin position="1"/>
        <end position="24"/>
    </location>
</feature>
<dbReference type="Proteomes" id="UP000256629">
    <property type="component" value="Unassembled WGS sequence"/>
</dbReference>
<dbReference type="GO" id="GO:0016301">
    <property type="term" value="F:kinase activity"/>
    <property type="evidence" value="ECO:0007669"/>
    <property type="project" value="UniProtKB-KW"/>
</dbReference>
<dbReference type="OrthoDB" id="943406at2"/>
<feature type="domain" description="Histidine kinase/HSP90-like ATPase" evidence="7">
    <location>
        <begin position="471"/>
        <end position="553"/>
    </location>
</feature>
<evidence type="ECO:0000256" key="6">
    <source>
        <dbReference type="SAM" id="SignalP"/>
    </source>
</evidence>
<gene>
    <name evidence="8" type="ORF">DFQ02_101598</name>
</gene>
<dbReference type="Gene3D" id="3.30.565.10">
    <property type="entry name" value="Histidine kinase-like ATPase, C-terminal domain"/>
    <property type="match status" value="1"/>
</dbReference>
<dbReference type="InterPro" id="IPR019734">
    <property type="entry name" value="TPR_rpt"/>
</dbReference>
<proteinExistence type="predicted"/>
<dbReference type="InterPro" id="IPR050482">
    <property type="entry name" value="Sensor_HK_TwoCompSys"/>
</dbReference>
<sequence>MKTLRISLPFLCLLLMNGLLNRLAALTAQNIQDSTSTYYQSIIEIKDVAKTARAFDFFERASKKALENNDYINAAYNLELISLGQFKMGLYYESEATTIEALNLLNQLDNANVKEPKKRLNNQLGMLYRKIKDYNNAMFFYKKALELDTSLIDKIAIITNIANLEADQDHFQNAVNQLLPFYSQAMTVKDSNIKANYFDNLGYYQTMIGDPNGLLNMKMALKIRERLKDLIGLFSSYRHLALYYDSLGNKSKVQDYVGRVKYIADTINSPLYKLEAMKLGLEQYDNLEFKEYIDLSNAIESQRITRENNYAAIKYNINETEKKFKESQLEIEEQKRLSLMYFFSGLTLLLLLVFLYFYLKTKHKKDRLLQVYNTEKRISKKIHDEVANDVYQVMSKLQSDVNNEEDFLDDLEHIYNKTRDISKENESINLDEDFGMVLENLFQDYNNDRVQVLTKNLKTINWSSTSNLKKTALYRVLQELMTNMKKHSKASFVVISFEKIQGGLMVTYTDNGIGCDFKKQSGLKNTENRIQDVNGTITFESEPENGFKAKITL</sequence>
<dbReference type="InterPro" id="IPR036890">
    <property type="entry name" value="HATPase_C_sf"/>
</dbReference>
<reference evidence="8 9" key="1">
    <citation type="submission" date="2018-07" db="EMBL/GenBank/DDBJ databases">
        <title>Genomic Encyclopedia of Type Strains, Phase III (KMG-III): the genomes of soil and plant-associated and newly described type strains.</title>
        <authorList>
            <person name="Whitman W."/>
        </authorList>
    </citation>
    <scope>NUCLEOTIDE SEQUENCE [LARGE SCALE GENOMIC DNA]</scope>
    <source>
        <strain evidence="8 9">CECT 8487</strain>
    </source>
</reference>
<keyword evidence="5" id="KW-1133">Transmembrane helix</keyword>
<dbReference type="GO" id="GO:0000160">
    <property type="term" value="P:phosphorelay signal transduction system"/>
    <property type="evidence" value="ECO:0007669"/>
    <property type="project" value="UniProtKB-KW"/>
</dbReference>
<evidence type="ECO:0000313" key="9">
    <source>
        <dbReference type="Proteomes" id="UP000256629"/>
    </source>
</evidence>
<dbReference type="CDD" id="cd16917">
    <property type="entry name" value="HATPase_UhpB-NarQ-NarX-like"/>
    <property type="match status" value="1"/>
</dbReference>
<organism evidence="8 9">
    <name type="scientific">Seonamhaeicola aphaedonensis</name>
    <dbReference type="NCBI Taxonomy" id="1461338"/>
    <lineage>
        <taxon>Bacteria</taxon>
        <taxon>Pseudomonadati</taxon>
        <taxon>Bacteroidota</taxon>
        <taxon>Flavobacteriia</taxon>
        <taxon>Flavobacteriales</taxon>
        <taxon>Flavobacteriaceae</taxon>
    </lineage>
</organism>
<evidence type="ECO:0000256" key="5">
    <source>
        <dbReference type="SAM" id="Phobius"/>
    </source>
</evidence>
<keyword evidence="9" id="KW-1185">Reference proteome</keyword>
<protein>
    <submittedName>
        <fullName evidence="8">Tetratricopeptide repeat protein</fullName>
    </submittedName>
</protein>
<feature type="chain" id="PRO_5017576082" evidence="6">
    <location>
        <begin position="25"/>
        <end position="553"/>
    </location>
</feature>